<reference evidence="1" key="1">
    <citation type="journal article" date="2019" name="Sci. Rep.">
        <title>Draft genome of Tanacetum cinerariifolium, the natural source of mosquito coil.</title>
        <authorList>
            <person name="Yamashiro T."/>
            <person name="Shiraishi A."/>
            <person name="Satake H."/>
            <person name="Nakayama K."/>
        </authorList>
    </citation>
    <scope>NUCLEOTIDE SEQUENCE</scope>
</reference>
<organism evidence="1">
    <name type="scientific">Tanacetum cinerariifolium</name>
    <name type="common">Dalmatian daisy</name>
    <name type="synonym">Chrysanthemum cinerariifolium</name>
    <dbReference type="NCBI Taxonomy" id="118510"/>
    <lineage>
        <taxon>Eukaryota</taxon>
        <taxon>Viridiplantae</taxon>
        <taxon>Streptophyta</taxon>
        <taxon>Embryophyta</taxon>
        <taxon>Tracheophyta</taxon>
        <taxon>Spermatophyta</taxon>
        <taxon>Magnoliopsida</taxon>
        <taxon>eudicotyledons</taxon>
        <taxon>Gunneridae</taxon>
        <taxon>Pentapetalae</taxon>
        <taxon>asterids</taxon>
        <taxon>campanulids</taxon>
        <taxon>Asterales</taxon>
        <taxon>Asteraceae</taxon>
        <taxon>Asteroideae</taxon>
        <taxon>Anthemideae</taxon>
        <taxon>Anthemidinae</taxon>
        <taxon>Tanacetum</taxon>
    </lineage>
</organism>
<dbReference type="AlphaFoldDB" id="A0A6L2N6U9"/>
<dbReference type="EMBL" id="BKCJ010008255">
    <property type="protein sequence ID" value="GEU81319.1"/>
    <property type="molecule type" value="Genomic_DNA"/>
</dbReference>
<protein>
    <submittedName>
        <fullName evidence="1">Uncharacterized protein</fullName>
    </submittedName>
</protein>
<sequence>MNKKGASTQKESQIYCEQFISKIAKKSRVLTHDVIRCLSAPIYCRDLDMTMLRDLIDSEGRLIPEDPQPGVPRVSVSRPPRASIEDLYDRMGTMEIRQEEMERMEYRQSYHWDRYQGVFEHMVGVYSVPLQGVDIIK</sequence>
<proteinExistence type="predicted"/>
<name>A0A6L2N6U9_TANCI</name>
<comment type="caution">
    <text evidence="1">The sequence shown here is derived from an EMBL/GenBank/DDBJ whole genome shotgun (WGS) entry which is preliminary data.</text>
</comment>
<accession>A0A6L2N6U9</accession>
<evidence type="ECO:0000313" key="1">
    <source>
        <dbReference type="EMBL" id="GEU81319.1"/>
    </source>
</evidence>
<gene>
    <name evidence="1" type="ORF">Tci_053297</name>
</gene>